<dbReference type="GO" id="GO:0008195">
    <property type="term" value="F:phosphatidate phosphatase activity"/>
    <property type="evidence" value="ECO:0007669"/>
    <property type="project" value="TreeGrafter"/>
</dbReference>
<dbReference type="InterPro" id="IPR000326">
    <property type="entry name" value="PAP2/HPO"/>
</dbReference>
<evidence type="ECO:0000256" key="5">
    <source>
        <dbReference type="ARBA" id="ARBA00023136"/>
    </source>
</evidence>
<feature type="region of interest" description="Disordered" evidence="6">
    <location>
        <begin position="281"/>
        <end position="346"/>
    </location>
</feature>
<dbReference type="SMART" id="SM00014">
    <property type="entry name" value="acidPPc"/>
    <property type="match status" value="1"/>
</dbReference>
<feature type="transmembrane region" description="Helical" evidence="7">
    <location>
        <begin position="77"/>
        <end position="100"/>
    </location>
</feature>
<dbReference type="CDD" id="cd03390">
    <property type="entry name" value="PAP2_containing_1_like"/>
    <property type="match status" value="1"/>
</dbReference>
<accession>A0A218Z0L7</accession>
<dbReference type="InterPro" id="IPR043216">
    <property type="entry name" value="PAP-like"/>
</dbReference>
<feature type="transmembrane region" description="Helical" evidence="7">
    <location>
        <begin position="106"/>
        <end position="125"/>
    </location>
</feature>
<feature type="domain" description="Phosphatidic acid phosphatase type 2/haloperoxidase" evidence="8">
    <location>
        <begin position="112"/>
        <end position="254"/>
    </location>
</feature>
<name>A0A218Z0L7_9HELO</name>
<evidence type="ECO:0000313" key="10">
    <source>
        <dbReference type="Proteomes" id="UP000242519"/>
    </source>
</evidence>
<dbReference type="EMBL" id="MZNU01000266">
    <property type="protein sequence ID" value="OWP01589.1"/>
    <property type="molecule type" value="Genomic_DNA"/>
</dbReference>
<evidence type="ECO:0000256" key="3">
    <source>
        <dbReference type="ARBA" id="ARBA00022692"/>
    </source>
</evidence>
<dbReference type="GO" id="GO:0046839">
    <property type="term" value="P:phospholipid dephosphorylation"/>
    <property type="evidence" value="ECO:0007669"/>
    <property type="project" value="TreeGrafter"/>
</dbReference>
<reference evidence="9 10" key="1">
    <citation type="submission" date="2017-04" db="EMBL/GenBank/DDBJ databases">
        <title>Draft genome sequence of Marssonina coronaria NL1: causal agent of apple blotch.</title>
        <authorList>
            <person name="Cheng Q."/>
        </authorList>
    </citation>
    <scope>NUCLEOTIDE SEQUENCE [LARGE SCALE GENOMIC DNA]</scope>
    <source>
        <strain evidence="9 10">NL1</strain>
    </source>
</reference>
<comment type="subcellular location">
    <subcellularLocation>
        <location evidence="1">Membrane</location>
        <topology evidence="1">Multi-pass membrane protein</topology>
    </subcellularLocation>
</comment>
<dbReference type="AlphaFoldDB" id="A0A218Z0L7"/>
<evidence type="ECO:0000313" key="9">
    <source>
        <dbReference type="EMBL" id="OWP01589.1"/>
    </source>
</evidence>
<comment type="caution">
    <text evidence="9">The sequence shown here is derived from an EMBL/GenBank/DDBJ whole genome shotgun (WGS) entry which is preliminary data.</text>
</comment>
<dbReference type="PANTHER" id="PTHR10165">
    <property type="entry name" value="LIPID PHOSPHATE PHOSPHATASE"/>
    <property type="match status" value="1"/>
</dbReference>
<evidence type="ECO:0000256" key="2">
    <source>
        <dbReference type="ARBA" id="ARBA00008816"/>
    </source>
</evidence>
<proteinExistence type="inferred from homology"/>
<evidence type="ECO:0000256" key="1">
    <source>
        <dbReference type="ARBA" id="ARBA00004141"/>
    </source>
</evidence>
<keyword evidence="10" id="KW-1185">Reference proteome</keyword>
<feature type="transmembrane region" description="Helical" evidence="7">
    <location>
        <begin position="236"/>
        <end position="254"/>
    </location>
</feature>
<evidence type="ECO:0000256" key="7">
    <source>
        <dbReference type="SAM" id="Phobius"/>
    </source>
</evidence>
<dbReference type="PANTHER" id="PTHR10165:SF35">
    <property type="entry name" value="RE23632P"/>
    <property type="match status" value="1"/>
</dbReference>
<protein>
    <submittedName>
        <fullName evidence="9">PAP2 domain-containing protein</fullName>
    </submittedName>
</protein>
<evidence type="ECO:0000256" key="4">
    <source>
        <dbReference type="ARBA" id="ARBA00022989"/>
    </source>
</evidence>
<dbReference type="GO" id="GO:0006644">
    <property type="term" value="P:phospholipid metabolic process"/>
    <property type="evidence" value="ECO:0007669"/>
    <property type="project" value="InterPro"/>
</dbReference>
<evidence type="ECO:0000256" key="6">
    <source>
        <dbReference type="SAM" id="MobiDB-lite"/>
    </source>
</evidence>
<dbReference type="SUPFAM" id="SSF48317">
    <property type="entry name" value="Acid phosphatase/Vanadium-dependent haloperoxidase"/>
    <property type="match status" value="1"/>
</dbReference>
<feature type="compositionally biased region" description="Acidic residues" evidence="6">
    <location>
        <begin position="299"/>
        <end position="312"/>
    </location>
</feature>
<organism evidence="9 10">
    <name type="scientific">Diplocarpon coronariae</name>
    <dbReference type="NCBI Taxonomy" id="2795749"/>
    <lineage>
        <taxon>Eukaryota</taxon>
        <taxon>Fungi</taxon>
        <taxon>Dikarya</taxon>
        <taxon>Ascomycota</taxon>
        <taxon>Pezizomycotina</taxon>
        <taxon>Leotiomycetes</taxon>
        <taxon>Helotiales</taxon>
        <taxon>Drepanopezizaceae</taxon>
        <taxon>Diplocarpon</taxon>
    </lineage>
</organism>
<dbReference type="Proteomes" id="UP000242519">
    <property type="component" value="Unassembled WGS sequence"/>
</dbReference>
<keyword evidence="4 7" id="KW-1133">Transmembrane helix</keyword>
<feature type="compositionally biased region" description="Basic and acidic residues" evidence="6">
    <location>
        <begin position="282"/>
        <end position="292"/>
    </location>
</feature>
<feature type="transmembrane region" description="Helical" evidence="7">
    <location>
        <begin position="183"/>
        <end position="202"/>
    </location>
</feature>
<feature type="compositionally biased region" description="Basic and acidic residues" evidence="6">
    <location>
        <begin position="313"/>
        <end position="338"/>
    </location>
</feature>
<dbReference type="FunFam" id="1.20.144.10:FF:000017">
    <property type="entry name" value="Diacylglycerol pyrophosphate phosphatase 1"/>
    <property type="match status" value="1"/>
</dbReference>
<dbReference type="Pfam" id="PF01569">
    <property type="entry name" value="PAP2"/>
    <property type="match status" value="1"/>
</dbReference>
<dbReference type="Gene3D" id="1.20.144.10">
    <property type="entry name" value="Phosphatidic acid phosphatase type 2/haloperoxidase"/>
    <property type="match status" value="1"/>
</dbReference>
<dbReference type="FunCoup" id="A0A218Z0L7">
    <property type="interactions" value="201"/>
</dbReference>
<feature type="transmembrane region" description="Helical" evidence="7">
    <location>
        <begin position="208"/>
        <end position="229"/>
    </location>
</feature>
<evidence type="ECO:0000259" key="8">
    <source>
        <dbReference type="SMART" id="SM00014"/>
    </source>
</evidence>
<gene>
    <name evidence="9" type="ORF">B2J93_2105</name>
</gene>
<dbReference type="STRING" id="503106.A0A218Z0L7"/>
<dbReference type="OrthoDB" id="10030083at2759"/>
<dbReference type="InParanoid" id="A0A218Z0L7"/>
<comment type="similarity">
    <text evidence="2">Belongs to the PA-phosphatase related phosphoesterase family.</text>
</comment>
<dbReference type="GO" id="GO:0016020">
    <property type="term" value="C:membrane"/>
    <property type="evidence" value="ECO:0007669"/>
    <property type="project" value="UniProtKB-SubCell"/>
</dbReference>
<dbReference type="InterPro" id="IPR036938">
    <property type="entry name" value="PAP2/HPO_sf"/>
</dbReference>
<keyword evidence="3 7" id="KW-0812">Transmembrane</keyword>
<keyword evidence="5 7" id="KW-0472">Membrane</keyword>
<sequence>MARNTRSPSGGPGLVANAGWIGSIARFWEKTYASDYLGLALLFAAYILLVFFVTPFHRMFFINNINIQYPHTLAERVPVRWGVFYGAIVPLIVLVLWLSLSRAAVHKFHVTILGLLISIFLTLFITDSIKNAVGRPRPDLIARCKPAPGTPKDVLVTVDICTETDHHTLHDGWRSFPSGHSSFAFSGLGFLALFFAGQMHVFRPRTDLSKALLAIGPLLGAALIAISRCEDYRHDVYDVTCGSILGMAIAYFSYRRYYPRLHSARCDEPYQSREAAFNEGFAKIKGDEESNRPGRGVESSDDEDIEDEDEGEAKDGAEPNLENDTRRNELEARTRTREVNSGIELATQGSETIMGINPGMKFRIFIEPGN</sequence>
<feature type="transmembrane region" description="Helical" evidence="7">
    <location>
        <begin position="36"/>
        <end position="56"/>
    </location>
</feature>